<name>A0ABS2P376_9BACI</name>
<protein>
    <submittedName>
        <fullName evidence="3">Membrane protease YdiL (CAAX protease family)</fullName>
    </submittedName>
</protein>
<dbReference type="GO" id="GO:0006508">
    <property type="term" value="P:proteolysis"/>
    <property type="evidence" value="ECO:0007669"/>
    <property type="project" value="UniProtKB-KW"/>
</dbReference>
<evidence type="ECO:0000313" key="4">
    <source>
        <dbReference type="Proteomes" id="UP000737402"/>
    </source>
</evidence>
<feature type="transmembrane region" description="Helical" evidence="1">
    <location>
        <begin position="21"/>
        <end position="40"/>
    </location>
</feature>
<feature type="transmembrane region" description="Helical" evidence="1">
    <location>
        <begin position="123"/>
        <end position="139"/>
    </location>
</feature>
<dbReference type="EMBL" id="JAFBED010000006">
    <property type="protein sequence ID" value="MBM7621324.1"/>
    <property type="molecule type" value="Genomic_DNA"/>
</dbReference>
<reference evidence="3 4" key="1">
    <citation type="submission" date="2021-01" db="EMBL/GenBank/DDBJ databases">
        <title>Genomic Encyclopedia of Type Strains, Phase IV (KMG-IV): sequencing the most valuable type-strain genomes for metagenomic binning, comparative biology and taxonomic classification.</title>
        <authorList>
            <person name="Goeker M."/>
        </authorList>
    </citation>
    <scope>NUCLEOTIDE SEQUENCE [LARGE SCALE GENOMIC DNA]</scope>
    <source>
        <strain evidence="3 4">DSM 25879</strain>
    </source>
</reference>
<dbReference type="InterPro" id="IPR003675">
    <property type="entry name" value="Rce1/LyrA-like_dom"/>
</dbReference>
<evidence type="ECO:0000313" key="3">
    <source>
        <dbReference type="EMBL" id="MBM7621324.1"/>
    </source>
</evidence>
<keyword evidence="4" id="KW-1185">Reference proteome</keyword>
<keyword evidence="1" id="KW-0812">Transmembrane</keyword>
<evidence type="ECO:0000259" key="2">
    <source>
        <dbReference type="Pfam" id="PF02517"/>
    </source>
</evidence>
<proteinExistence type="predicted"/>
<sequence>MKNKQAEMVKRMSDKELLYHLYMSQLLFFLVAAVLAFFLFEGWDDFLILLEWDIQEIFTIGSSVGVAVVVIDLILMKYVPRELMDDGGINEKMFQKRSTLHIIALALLIATVEELLFRGVIQTHFGIWIASFIFAIMHIRYLHKWLLLISVILLSFLLGYLYEWTENLLVTIWAHFIIDVLLALKIRSEYVKKTNGEVSEGYENRDE</sequence>
<keyword evidence="1" id="KW-0472">Membrane</keyword>
<keyword evidence="1" id="KW-1133">Transmembrane helix</keyword>
<dbReference type="Proteomes" id="UP000737402">
    <property type="component" value="Unassembled WGS sequence"/>
</dbReference>
<feature type="transmembrane region" description="Helical" evidence="1">
    <location>
        <begin position="60"/>
        <end position="79"/>
    </location>
</feature>
<gene>
    <name evidence="3" type="ORF">JOC95_003197</name>
</gene>
<feature type="domain" description="CAAX prenyl protease 2/Lysostaphin resistance protein A-like" evidence="2">
    <location>
        <begin position="99"/>
        <end position="180"/>
    </location>
</feature>
<keyword evidence="3" id="KW-0378">Hydrolase</keyword>
<comment type="caution">
    <text evidence="3">The sequence shown here is derived from an EMBL/GenBank/DDBJ whole genome shotgun (WGS) entry which is preliminary data.</text>
</comment>
<dbReference type="RefSeq" id="WP_204418091.1">
    <property type="nucleotide sequence ID" value="NZ_JAFBED010000006.1"/>
</dbReference>
<feature type="transmembrane region" description="Helical" evidence="1">
    <location>
        <begin position="168"/>
        <end position="184"/>
    </location>
</feature>
<keyword evidence="3" id="KW-0645">Protease</keyword>
<feature type="transmembrane region" description="Helical" evidence="1">
    <location>
        <begin position="100"/>
        <end position="117"/>
    </location>
</feature>
<organism evidence="3 4">
    <name type="scientific">Sutcliffiella tianshenii</name>
    <dbReference type="NCBI Taxonomy" id="1463404"/>
    <lineage>
        <taxon>Bacteria</taxon>
        <taxon>Bacillati</taxon>
        <taxon>Bacillota</taxon>
        <taxon>Bacilli</taxon>
        <taxon>Bacillales</taxon>
        <taxon>Bacillaceae</taxon>
        <taxon>Sutcliffiella</taxon>
    </lineage>
</organism>
<dbReference type="GO" id="GO:0008233">
    <property type="term" value="F:peptidase activity"/>
    <property type="evidence" value="ECO:0007669"/>
    <property type="project" value="UniProtKB-KW"/>
</dbReference>
<evidence type="ECO:0000256" key="1">
    <source>
        <dbReference type="SAM" id="Phobius"/>
    </source>
</evidence>
<feature type="transmembrane region" description="Helical" evidence="1">
    <location>
        <begin position="146"/>
        <end position="162"/>
    </location>
</feature>
<accession>A0ABS2P376</accession>
<dbReference type="Pfam" id="PF02517">
    <property type="entry name" value="Rce1-like"/>
    <property type="match status" value="1"/>
</dbReference>